<dbReference type="Proteomes" id="UP000439903">
    <property type="component" value="Unassembled WGS sequence"/>
</dbReference>
<gene>
    <name evidence="2" type="ORF">F8M41_020525</name>
</gene>
<dbReference type="EMBL" id="WTPW01000568">
    <property type="protein sequence ID" value="KAF0498704.1"/>
    <property type="molecule type" value="Genomic_DNA"/>
</dbReference>
<name>A0A8H4AIB6_GIGMA</name>
<keyword evidence="3" id="KW-1185">Reference proteome</keyword>
<evidence type="ECO:0000256" key="1">
    <source>
        <dbReference type="SAM" id="MobiDB-lite"/>
    </source>
</evidence>
<organism evidence="2 3">
    <name type="scientific">Gigaspora margarita</name>
    <dbReference type="NCBI Taxonomy" id="4874"/>
    <lineage>
        <taxon>Eukaryota</taxon>
        <taxon>Fungi</taxon>
        <taxon>Fungi incertae sedis</taxon>
        <taxon>Mucoromycota</taxon>
        <taxon>Glomeromycotina</taxon>
        <taxon>Glomeromycetes</taxon>
        <taxon>Diversisporales</taxon>
        <taxon>Gigasporaceae</taxon>
        <taxon>Gigaspora</taxon>
    </lineage>
</organism>
<dbReference type="OrthoDB" id="2431228at2759"/>
<protein>
    <submittedName>
        <fullName evidence="2">Protein far1-related sequence 11-like isoform x3</fullName>
    </submittedName>
</protein>
<reference evidence="2 3" key="1">
    <citation type="journal article" date="2019" name="Environ. Microbiol.">
        <title>At the nexus of three kingdoms: the genome of the mycorrhizal fungus Gigaspora margarita provides insights into plant, endobacterial and fungal interactions.</title>
        <authorList>
            <person name="Venice F."/>
            <person name="Ghignone S."/>
            <person name="Salvioli di Fossalunga A."/>
            <person name="Amselem J."/>
            <person name="Novero M."/>
            <person name="Xianan X."/>
            <person name="Sedzielewska Toro K."/>
            <person name="Morin E."/>
            <person name="Lipzen A."/>
            <person name="Grigoriev I.V."/>
            <person name="Henrissat B."/>
            <person name="Martin F.M."/>
            <person name="Bonfante P."/>
        </authorList>
    </citation>
    <scope>NUCLEOTIDE SEQUENCE [LARGE SCALE GENOMIC DNA]</scope>
    <source>
        <strain evidence="2 3">BEG34</strain>
    </source>
</reference>
<feature type="compositionally biased region" description="Polar residues" evidence="1">
    <location>
        <begin position="7"/>
        <end position="23"/>
    </location>
</feature>
<accession>A0A8H4AIB6</accession>
<feature type="region of interest" description="Disordered" evidence="1">
    <location>
        <begin position="1"/>
        <end position="23"/>
    </location>
</feature>
<evidence type="ECO:0000313" key="2">
    <source>
        <dbReference type="EMBL" id="KAF0498704.1"/>
    </source>
</evidence>
<proteinExistence type="predicted"/>
<sequence length="131" mass="15196">MDENTETFEGQTSNNVGYDQSSDKTINAPVNFATIIRGSEYKDGVCRSRRYACEHQDHYSTKNKTCIVENQQQTRSKHTRCRWQVRASCPKTTEILSINFLSLNHNDHPIEDQTNKFAVKYREFSEDILGK</sequence>
<comment type="caution">
    <text evidence="2">The sequence shown here is derived from an EMBL/GenBank/DDBJ whole genome shotgun (WGS) entry which is preliminary data.</text>
</comment>
<dbReference type="AlphaFoldDB" id="A0A8H4AIB6"/>
<evidence type="ECO:0000313" key="3">
    <source>
        <dbReference type="Proteomes" id="UP000439903"/>
    </source>
</evidence>